<name>A0A6G0IF60_LARCR</name>
<proteinExistence type="predicted"/>
<evidence type="ECO:0000313" key="3">
    <source>
        <dbReference type="Proteomes" id="UP000424527"/>
    </source>
</evidence>
<feature type="compositionally biased region" description="Polar residues" evidence="1">
    <location>
        <begin position="128"/>
        <end position="141"/>
    </location>
</feature>
<comment type="caution">
    <text evidence="2">The sequence shown here is derived from an EMBL/GenBank/DDBJ whole genome shotgun (WGS) entry which is preliminary data.</text>
</comment>
<reference evidence="2 3" key="1">
    <citation type="submission" date="2019-07" db="EMBL/GenBank/DDBJ databases">
        <title>Chromosome genome assembly for large yellow croaker.</title>
        <authorList>
            <person name="Xiao S."/>
        </authorList>
    </citation>
    <scope>NUCLEOTIDE SEQUENCE [LARGE SCALE GENOMIC DNA]</scope>
    <source>
        <strain evidence="2">JMULYC20181020</strain>
        <tissue evidence="2">Muscle</tissue>
    </source>
</reference>
<dbReference type="AlphaFoldDB" id="A0A6G0IF60"/>
<keyword evidence="3" id="KW-1185">Reference proteome</keyword>
<protein>
    <submittedName>
        <fullName evidence="2">Uncharacterized protein</fullName>
    </submittedName>
</protein>
<evidence type="ECO:0000313" key="2">
    <source>
        <dbReference type="EMBL" id="KAE8289872.1"/>
    </source>
</evidence>
<organism evidence="2 3">
    <name type="scientific">Larimichthys crocea</name>
    <name type="common">Large yellow croaker</name>
    <name type="synonym">Pseudosciaena crocea</name>
    <dbReference type="NCBI Taxonomy" id="215358"/>
    <lineage>
        <taxon>Eukaryota</taxon>
        <taxon>Metazoa</taxon>
        <taxon>Chordata</taxon>
        <taxon>Craniata</taxon>
        <taxon>Vertebrata</taxon>
        <taxon>Euteleostomi</taxon>
        <taxon>Actinopterygii</taxon>
        <taxon>Neopterygii</taxon>
        <taxon>Teleostei</taxon>
        <taxon>Neoteleostei</taxon>
        <taxon>Acanthomorphata</taxon>
        <taxon>Eupercaria</taxon>
        <taxon>Sciaenidae</taxon>
        <taxon>Larimichthys</taxon>
    </lineage>
</organism>
<dbReference type="Proteomes" id="UP000424527">
    <property type="component" value="Unassembled WGS sequence"/>
</dbReference>
<sequence>MNRLSVARVGRPESKRKSFAVSLFGGEELQHLQEFANKQTDAIKHTRLQIINEDAKSRLVEKNPGKDKYKTGEESAASRCLHGVVKPALQTGPLKSSKEEELNVGGFVQAYLGHEPREEWQRGPAPGQTGSHRTGPQSSSPCLAPSHPSPPRLAQAYGSQAADPQWTGRSPTLLSPNSEPLPGSKQWQHPLGERPCGDGGWGEWCLYYLTAPPAPRPLDGGPAESAADDNPHLTTRPFCLQGLRRSTHPHGNSGRAVHTM</sequence>
<evidence type="ECO:0000256" key="1">
    <source>
        <dbReference type="SAM" id="MobiDB-lite"/>
    </source>
</evidence>
<feature type="region of interest" description="Disordered" evidence="1">
    <location>
        <begin position="118"/>
        <end position="193"/>
    </location>
</feature>
<feature type="compositionally biased region" description="Polar residues" evidence="1">
    <location>
        <begin position="167"/>
        <end position="178"/>
    </location>
</feature>
<accession>A0A6G0IF60</accession>
<gene>
    <name evidence="2" type="ORF">D5F01_LYC11582</name>
</gene>
<dbReference type="EMBL" id="REGW02000011">
    <property type="protein sequence ID" value="KAE8289872.1"/>
    <property type="molecule type" value="Genomic_DNA"/>
</dbReference>